<accession>A0A9X1QYF4</accession>
<organism evidence="2 3">
    <name type="scientific">Aequorivita vitellina</name>
    <dbReference type="NCBI Taxonomy" id="2874475"/>
    <lineage>
        <taxon>Bacteria</taxon>
        <taxon>Pseudomonadati</taxon>
        <taxon>Bacteroidota</taxon>
        <taxon>Flavobacteriia</taxon>
        <taxon>Flavobacteriales</taxon>
        <taxon>Flavobacteriaceae</taxon>
        <taxon>Aequorivita</taxon>
    </lineage>
</organism>
<dbReference type="AlphaFoldDB" id="A0A9X1QYF4"/>
<name>A0A9X1QYF4_9FLAO</name>
<proteinExistence type="predicted"/>
<dbReference type="RefSeq" id="WP_237603933.1">
    <property type="nucleotide sequence ID" value="NZ_JAIRBA010000034.1"/>
</dbReference>
<evidence type="ECO:0000313" key="3">
    <source>
        <dbReference type="Proteomes" id="UP001139461"/>
    </source>
</evidence>
<keyword evidence="1" id="KW-1133">Transmembrane helix</keyword>
<dbReference type="EMBL" id="JAIRBA010000034">
    <property type="protein sequence ID" value="MCG2420151.1"/>
    <property type="molecule type" value="Genomic_DNA"/>
</dbReference>
<reference evidence="2" key="1">
    <citation type="submission" date="2021-09" db="EMBL/GenBank/DDBJ databases">
        <title>Genome of Aequorivita sp. strain F47161.</title>
        <authorList>
            <person name="Wang Y."/>
        </authorList>
    </citation>
    <scope>NUCLEOTIDE SEQUENCE</scope>
    <source>
        <strain evidence="2">F47161</strain>
    </source>
</reference>
<feature type="transmembrane region" description="Helical" evidence="1">
    <location>
        <begin position="31"/>
        <end position="51"/>
    </location>
</feature>
<evidence type="ECO:0000313" key="2">
    <source>
        <dbReference type="EMBL" id="MCG2420151.1"/>
    </source>
</evidence>
<keyword evidence="3" id="KW-1185">Reference proteome</keyword>
<keyword evidence="1" id="KW-0472">Membrane</keyword>
<keyword evidence="1" id="KW-0812">Transmembrane</keyword>
<comment type="caution">
    <text evidence="2">The sequence shown here is derived from an EMBL/GenBank/DDBJ whole genome shotgun (WGS) entry which is preliminary data.</text>
</comment>
<dbReference type="Proteomes" id="UP001139461">
    <property type="component" value="Unassembled WGS sequence"/>
</dbReference>
<gene>
    <name evidence="2" type="ORF">K8089_14060</name>
</gene>
<sequence length="77" mass="8756">MKTSSVTYLIILTLLLVTVTIFAALDFAFGVIFYLTVVGQVALVFVVVKVLKDNYTTNKTFGDFYEDFPIEKEDRLH</sequence>
<feature type="transmembrane region" description="Helical" evidence="1">
    <location>
        <begin position="7"/>
        <end position="25"/>
    </location>
</feature>
<protein>
    <submittedName>
        <fullName evidence="2">Uncharacterized protein</fullName>
    </submittedName>
</protein>
<evidence type="ECO:0000256" key="1">
    <source>
        <dbReference type="SAM" id="Phobius"/>
    </source>
</evidence>